<dbReference type="InterPro" id="IPR019814">
    <property type="entry name" value="Translation_initiation_fac_3_N"/>
</dbReference>
<keyword evidence="4" id="KW-0963">Cytoplasm</keyword>
<feature type="region of interest" description="Disordered" evidence="7">
    <location>
        <begin position="198"/>
        <end position="223"/>
    </location>
</feature>
<dbReference type="SUPFAM" id="SSF55200">
    <property type="entry name" value="Translation initiation factor IF3, C-terminal domain"/>
    <property type="match status" value="1"/>
</dbReference>
<dbReference type="HAMAP" id="MF_00080">
    <property type="entry name" value="IF_3"/>
    <property type="match status" value="1"/>
</dbReference>
<dbReference type="PANTHER" id="PTHR10938:SF0">
    <property type="entry name" value="TRANSLATION INITIATION FACTOR IF-3, MITOCHONDRIAL"/>
    <property type="match status" value="1"/>
</dbReference>
<dbReference type="Pfam" id="PF05198">
    <property type="entry name" value="IF3_N"/>
    <property type="match status" value="1"/>
</dbReference>
<dbReference type="Gene3D" id="3.30.110.10">
    <property type="entry name" value="Translation initiation factor 3 (IF-3), C-terminal domain"/>
    <property type="match status" value="1"/>
</dbReference>
<evidence type="ECO:0000259" key="9">
    <source>
        <dbReference type="Pfam" id="PF05198"/>
    </source>
</evidence>
<name>A0A448ZXX5_METOS</name>
<dbReference type="SUPFAM" id="SSF54364">
    <property type="entry name" value="Translation initiation factor IF3, N-terminal domain"/>
    <property type="match status" value="1"/>
</dbReference>
<dbReference type="PANTHER" id="PTHR10938">
    <property type="entry name" value="TRANSLATION INITIATION FACTOR IF-3"/>
    <property type="match status" value="1"/>
</dbReference>
<evidence type="ECO:0000256" key="5">
    <source>
        <dbReference type="NCBIfam" id="TIGR00168"/>
    </source>
</evidence>
<dbReference type="Proteomes" id="UP000290482">
    <property type="component" value="Chromosome"/>
</dbReference>
<dbReference type="InterPro" id="IPR019815">
    <property type="entry name" value="Translation_initiation_fac_3_C"/>
</dbReference>
<dbReference type="PROSITE" id="PS00938">
    <property type="entry name" value="IF3"/>
    <property type="match status" value="1"/>
</dbReference>
<keyword evidence="3 4" id="KW-0648">Protein biosynthesis</keyword>
<sequence>MDFVKTTFYFKEKVIQQNSNINSKLPKAEYIVNERIPYNKVFVIDENGEKIGVMLKTEAIEKAKESNMDLVLIALDNNRPITRIMDYGKFKYDKKKKNKLNKEKQSQTTNREIRLTPLIGDHDLKTKAKKAREFILDNARVKVSVKFRGREKTRTELGTEILDKFFAMVEDVAKITKPAMMVNDKFLDMFIEKDSKKVKSFNNSNKEDEDKIKEGEDNAKNED</sequence>
<evidence type="ECO:0000256" key="1">
    <source>
        <dbReference type="ARBA" id="ARBA00005439"/>
    </source>
</evidence>
<feature type="domain" description="Translation initiation factor 3 C-terminal" evidence="8">
    <location>
        <begin position="109"/>
        <end position="192"/>
    </location>
</feature>
<evidence type="ECO:0000256" key="6">
    <source>
        <dbReference type="RuleBase" id="RU000646"/>
    </source>
</evidence>
<dbReference type="GO" id="GO:0043022">
    <property type="term" value="F:ribosome binding"/>
    <property type="evidence" value="ECO:0007669"/>
    <property type="project" value="TreeGrafter"/>
</dbReference>
<comment type="similarity">
    <text evidence="1 4 6">Belongs to the IF-3 family.</text>
</comment>
<protein>
    <recommendedName>
        <fullName evidence="4 5">Translation initiation factor IF-3</fullName>
    </recommendedName>
</protein>
<evidence type="ECO:0000256" key="7">
    <source>
        <dbReference type="SAM" id="MobiDB-lite"/>
    </source>
</evidence>
<dbReference type="InterPro" id="IPR036788">
    <property type="entry name" value="T_IF-3_C_sf"/>
</dbReference>
<dbReference type="KEGG" id="mob:NCTC10112_00613"/>
<keyword evidence="2 4" id="KW-0396">Initiation factor</keyword>
<dbReference type="Pfam" id="PF00707">
    <property type="entry name" value="IF3_C"/>
    <property type="match status" value="1"/>
</dbReference>
<dbReference type="GO" id="GO:0032790">
    <property type="term" value="P:ribosome disassembly"/>
    <property type="evidence" value="ECO:0007669"/>
    <property type="project" value="TreeGrafter"/>
</dbReference>
<reference evidence="10 11" key="1">
    <citation type="submission" date="2019-01" db="EMBL/GenBank/DDBJ databases">
        <authorList>
            <consortium name="Pathogen Informatics"/>
        </authorList>
    </citation>
    <scope>NUCLEOTIDE SEQUENCE [LARGE SCALE GENOMIC DNA]</scope>
    <source>
        <strain evidence="10 11">NCTC10112</strain>
    </source>
</reference>
<dbReference type="NCBIfam" id="TIGR00168">
    <property type="entry name" value="infC"/>
    <property type="match status" value="1"/>
</dbReference>
<dbReference type="AlphaFoldDB" id="A0A448ZXX5"/>
<evidence type="ECO:0000256" key="2">
    <source>
        <dbReference type="ARBA" id="ARBA00022540"/>
    </source>
</evidence>
<evidence type="ECO:0000256" key="4">
    <source>
        <dbReference type="HAMAP-Rule" id="MF_00080"/>
    </source>
</evidence>
<proteinExistence type="inferred from homology"/>
<evidence type="ECO:0000256" key="3">
    <source>
        <dbReference type="ARBA" id="ARBA00022917"/>
    </source>
</evidence>
<dbReference type="Gene3D" id="3.10.20.80">
    <property type="entry name" value="Translation initiation factor 3 (IF-3), N-terminal domain"/>
    <property type="match status" value="1"/>
</dbReference>
<comment type="subunit">
    <text evidence="4 6">Monomer.</text>
</comment>
<accession>A0A448ZXX5</accession>
<comment type="subcellular location">
    <subcellularLocation>
        <location evidence="4 6">Cytoplasm</location>
    </subcellularLocation>
</comment>
<dbReference type="GO" id="GO:0003743">
    <property type="term" value="F:translation initiation factor activity"/>
    <property type="evidence" value="ECO:0007669"/>
    <property type="project" value="UniProtKB-UniRule"/>
</dbReference>
<evidence type="ECO:0000313" key="10">
    <source>
        <dbReference type="EMBL" id="VEU56014.1"/>
    </source>
</evidence>
<organism evidence="10 11">
    <name type="scientific">Metamycoplasma orale</name>
    <name type="common">Mycoplasma orale</name>
    <dbReference type="NCBI Taxonomy" id="2121"/>
    <lineage>
        <taxon>Bacteria</taxon>
        <taxon>Bacillati</taxon>
        <taxon>Mycoplasmatota</taxon>
        <taxon>Mycoplasmoidales</taxon>
        <taxon>Metamycoplasmataceae</taxon>
        <taxon>Metamycoplasma</taxon>
    </lineage>
</organism>
<evidence type="ECO:0000259" key="8">
    <source>
        <dbReference type="Pfam" id="PF00707"/>
    </source>
</evidence>
<feature type="domain" description="Translation initiation factor 3 N-terminal" evidence="9">
    <location>
        <begin position="32"/>
        <end position="99"/>
    </location>
</feature>
<dbReference type="EMBL" id="LR214940">
    <property type="protein sequence ID" value="VEU56014.1"/>
    <property type="molecule type" value="Genomic_DNA"/>
</dbReference>
<dbReference type="GO" id="GO:0016020">
    <property type="term" value="C:membrane"/>
    <property type="evidence" value="ECO:0007669"/>
    <property type="project" value="TreeGrafter"/>
</dbReference>
<dbReference type="InterPro" id="IPR001288">
    <property type="entry name" value="Translation_initiation_fac_3"/>
</dbReference>
<keyword evidence="11" id="KW-1185">Reference proteome</keyword>
<gene>
    <name evidence="4 10" type="primary">infC</name>
    <name evidence="10" type="ORF">NCTC10112_00613</name>
</gene>
<evidence type="ECO:0000313" key="11">
    <source>
        <dbReference type="Proteomes" id="UP000290482"/>
    </source>
</evidence>
<dbReference type="GO" id="GO:0005829">
    <property type="term" value="C:cytosol"/>
    <property type="evidence" value="ECO:0007669"/>
    <property type="project" value="TreeGrafter"/>
</dbReference>
<comment type="function">
    <text evidence="4 6">IF-3 binds to the 30S ribosomal subunit and shifts the equilibrium between 70S ribosomes and their 50S and 30S subunits in favor of the free subunits, thus enhancing the availability of 30S subunits on which protein synthesis initiation begins.</text>
</comment>
<dbReference type="InterPro" id="IPR019813">
    <property type="entry name" value="Translation_initiation_fac3_CS"/>
</dbReference>
<feature type="compositionally biased region" description="Basic and acidic residues" evidence="7">
    <location>
        <begin position="205"/>
        <end position="223"/>
    </location>
</feature>
<dbReference type="InterPro" id="IPR036787">
    <property type="entry name" value="T_IF-3_N_sf"/>
</dbReference>